<evidence type="ECO:0000256" key="7">
    <source>
        <dbReference type="ARBA" id="ARBA00025800"/>
    </source>
</evidence>
<dbReference type="GO" id="GO:0012505">
    <property type="term" value="C:endomembrane system"/>
    <property type="evidence" value="ECO:0007669"/>
    <property type="project" value="UniProtKB-ARBA"/>
</dbReference>
<dbReference type="InterPro" id="IPR007305">
    <property type="entry name" value="Vesicle_transpt_Got1/SFT2"/>
</dbReference>
<keyword evidence="4 8" id="KW-0653">Protein transport</keyword>
<feature type="transmembrane region" description="Helical" evidence="8">
    <location>
        <begin position="193"/>
        <end position="211"/>
    </location>
</feature>
<dbReference type="GO" id="GO:0005737">
    <property type="term" value="C:cytoplasm"/>
    <property type="evidence" value="ECO:0007669"/>
    <property type="project" value="UniProtKB-ARBA"/>
</dbReference>
<sequence>MSTLGFSDKGSAKASDFLNFEMPSYQNYDHAASPGFKAPGGPLNPNANSTSSSSTSAGIPSGFGNSSTNTEFGNKGEENFLLKGIEFVANGASNLQSKTSSYFGWFIYTILYGNVGSLNSENVFQENSTSRFSALSGLGKSVFGLASSNWRSDSSWKTYTNYKAFLVLFATSVLFGALSFMALPFIVFAPHKFGLLFTCASISFLASMALLRGAGTLMEHLLDPSRMGFTLAYFSSLFCTLLFTTVYPLYIMAFLSSVVQSISLMSVIVSYIPGLFVSF</sequence>
<evidence type="ECO:0000313" key="10">
    <source>
        <dbReference type="EMBL" id="KAK2195975.1"/>
    </source>
</evidence>
<evidence type="ECO:0000256" key="6">
    <source>
        <dbReference type="ARBA" id="ARBA00023136"/>
    </source>
</evidence>
<organism evidence="10 11">
    <name type="scientific">Babesia duncani</name>
    <dbReference type="NCBI Taxonomy" id="323732"/>
    <lineage>
        <taxon>Eukaryota</taxon>
        <taxon>Sar</taxon>
        <taxon>Alveolata</taxon>
        <taxon>Apicomplexa</taxon>
        <taxon>Aconoidasida</taxon>
        <taxon>Piroplasmida</taxon>
        <taxon>Babesiidae</taxon>
        <taxon>Babesia</taxon>
    </lineage>
</organism>
<evidence type="ECO:0000256" key="3">
    <source>
        <dbReference type="ARBA" id="ARBA00022692"/>
    </source>
</evidence>
<keyword evidence="2 8" id="KW-0813">Transport</keyword>
<dbReference type="RefSeq" id="XP_067802817.1">
    <property type="nucleotide sequence ID" value="XM_067947595.1"/>
</dbReference>
<dbReference type="GO" id="GO:0016192">
    <property type="term" value="P:vesicle-mediated transport"/>
    <property type="evidence" value="ECO:0007669"/>
    <property type="project" value="InterPro"/>
</dbReference>
<evidence type="ECO:0000256" key="9">
    <source>
        <dbReference type="SAM" id="MobiDB-lite"/>
    </source>
</evidence>
<keyword evidence="11" id="KW-1185">Reference proteome</keyword>
<dbReference type="GO" id="GO:0015031">
    <property type="term" value="P:protein transport"/>
    <property type="evidence" value="ECO:0007669"/>
    <property type="project" value="UniProtKB-KW"/>
</dbReference>
<protein>
    <recommendedName>
        <fullName evidence="8">Vesicle transport protein</fullName>
    </recommendedName>
</protein>
<feature type="transmembrane region" description="Helical" evidence="8">
    <location>
        <begin position="164"/>
        <end position="187"/>
    </location>
</feature>
<dbReference type="EMBL" id="JALLKP010000003">
    <property type="protein sequence ID" value="KAK2195975.1"/>
    <property type="molecule type" value="Genomic_DNA"/>
</dbReference>
<dbReference type="KEGG" id="bdw:94336870"/>
<comment type="function">
    <text evidence="8">May be involved in fusion of retrograde transport vesicles derived from an endocytic compartment with the Golgi complex.</text>
</comment>
<reference evidence="10" key="1">
    <citation type="journal article" date="2023" name="Nat. Microbiol.">
        <title>Babesia duncani multi-omics identifies virulence factors and drug targets.</title>
        <authorList>
            <person name="Singh P."/>
            <person name="Lonardi S."/>
            <person name="Liang Q."/>
            <person name="Vydyam P."/>
            <person name="Khabirova E."/>
            <person name="Fang T."/>
            <person name="Gihaz S."/>
            <person name="Thekkiniath J."/>
            <person name="Munshi M."/>
            <person name="Abel S."/>
            <person name="Ciampossin L."/>
            <person name="Batugedara G."/>
            <person name="Gupta M."/>
            <person name="Lu X.M."/>
            <person name="Lenz T."/>
            <person name="Chakravarty S."/>
            <person name="Cornillot E."/>
            <person name="Hu Y."/>
            <person name="Ma W."/>
            <person name="Gonzalez L.M."/>
            <person name="Sanchez S."/>
            <person name="Estrada K."/>
            <person name="Sanchez-Flores A."/>
            <person name="Montero E."/>
            <person name="Harb O.S."/>
            <person name="Le Roch K.G."/>
            <person name="Mamoun C.B."/>
        </authorList>
    </citation>
    <scope>NUCLEOTIDE SEQUENCE</scope>
    <source>
        <strain evidence="10">WA1</strain>
    </source>
</reference>
<evidence type="ECO:0000256" key="4">
    <source>
        <dbReference type="ARBA" id="ARBA00022927"/>
    </source>
</evidence>
<dbReference type="PANTHER" id="PTHR23137">
    <property type="entry name" value="VESICLE TRANSPORT PROTEIN-RELATED"/>
    <property type="match status" value="1"/>
</dbReference>
<evidence type="ECO:0000313" key="11">
    <source>
        <dbReference type="Proteomes" id="UP001214638"/>
    </source>
</evidence>
<feature type="transmembrane region" description="Helical" evidence="8">
    <location>
        <begin position="231"/>
        <end position="252"/>
    </location>
</feature>
<keyword evidence="3 8" id="KW-0812">Transmembrane</keyword>
<evidence type="ECO:0000256" key="8">
    <source>
        <dbReference type="RuleBase" id="RU363111"/>
    </source>
</evidence>
<feature type="region of interest" description="Disordered" evidence="9">
    <location>
        <begin position="31"/>
        <end position="68"/>
    </location>
</feature>
<gene>
    <name evidence="10" type="ORF">BdWA1_002573</name>
</gene>
<proteinExistence type="inferred from homology"/>
<dbReference type="GeneID" id="94336870"/>
<evidence type="ECO:0000256" key="5">
    <source>
        <dbReference type="ARBA" id="ARBA00022989"/>
    </source>
</evidence>
<name>A0AAD9PJS0_9APIC</name>
<dbReference type="Pfam" id="PF04178">
    <property type="entry name" value="Got1"/>
    <property type="match status" value="1"/>
</dbReference>
<evidence type="ECO:0000256" key="1">
    <source>
        <dbReference type="ARBA" id="ARBA00004141"/>
    </source>
</evidence>
<dbReference type="GO" id="GO:0016020">
    <property type="term" value="C:membrane"/>
    <property type="evidence" value="ECO:0007669"/>
    <property type="project" value="UniProtKB-SubCell"/>
</dbReference>
<accession>A0AAD9PJS0</accession>
<keyword evidence="6 8" id="KW-0472">Membrane</keyword>
<dbReference type="AlphaFoldDB" id="A0AAD9PJS0"/>
<comment type="caution">
    <text evidence="10">The sequence shown here is derived from an EMBL/GenBank/DDBJ whole genome shotgun (WGS) entry which is preliminary data.</text>
</comment>
<dbReference type="InterPro" id="IPR011691">
    <property type="entry name" value="Vesicle_transpt_SFT2"/>
</dbReference>
<comment type="similarity">
    <text evidence="7 8">Belongs to the SFT2 family.</text>
</comment>
<comment type="subcellular location">
    <subcellularLocation>
        <location evidence="1 8">Membrane</location>
        <topology evidence="1 8">Multi-pass membrane protein</topology>
    </subcellularLocation>
</comment>
<evidence type="ECO:0000256" key="2">
    <source>
        <dbReference type="ARBA" id="ARBA00022448"/>
    </source>
</evidence>
<dbReference type="PANTHER" id="PTHR23137:SF36">
    <property type="entry name" value="VESICLE TRANSPORT PROTEIN SFT2C"/>
    <property type="match status" value="1"/>
</dbReference>
<dbReference type="Proteomes" id="UP001214638">
    <property type="component" value="Unassembled WGS sequence"/>
</dbReference>
<keyword evidence="5 8" id="KW-1133">Transmembrane helix</keyword>
<feature type="transmembrane region" description="Helical" evidence="8">
    <location>
        <begin position="258"/>
        <end position="277"/>
    </location>
</feature>
<feature type="compositionally biased region" description="Low complexity" evidence="9">
    <location>
        <begin position="46"/>
        <end position="57"/>
    </location>
</feature>